<dbReference type="RefSeq" id="WP_386401067.1">
    <property type="nucleotide sequence ID" value="NZ_JBHSPT010000055.1"/>
</dbReference>
<gene>
    <name evidence="2" type="ORF">ACFP50_23815</name>
</gene>
<evidence type="ECO:0000313" key="2">
    <source>
        <dbReference type="EMBL" id="MFC6058369.1"/>
    </source>
</evidence>
<dbReference type="EMBL" id="JBHSPT010000055">
    <property type="protein sequence ID" value="MFC6058369.1"/>
    <property type="molecule type" value="Genomic_DNA"/>
</dbReference>
<name>A0ABW1M3H1_9ACTN</name>
<dbReference type="Proteomes" id="UP001596242">
    <property type="component" value="Unassembled WGS sequence"/>
</dbReference>
<evidence type="ECO:0000313" key="3">
    <source>
        <dbReference type="Proteomes" id="UP001596242"/>
    </source>
</evidence>
<sequence length="41" mass="4211">MPLEEVPELAALKAVAEKGGKVSSRRRGDVISTTDTRAGGG</sequence>
<feature type="compositionally biased region" description="Polar residues" evidence="1">
    <location>
        <begin position="31"/>
        <end position="41"/>
    </location>
</feature>
<proteinExistence type="predicted"/>
<evidence type="ECO:0000256" key="1">
    <source>
        <dbReference type="SAM" id="MobiDB-lite"/>
    </source>
</evidence>
<keyword evidence="3" id="KW-1185">Reference proteome</keyword>
<comment type="caution">
    <text evidence="2">The sequence shown here is derived from an EMBL/GenBank/DDBJ whole genome shotgun (WGS) entry which is preliminary data.</text>
</comment>
<reference evidence="3" key="1">
    <citation type="journal article" date="2019" name="Int. J. Syst. Evol. Microbiol.">
        <title>The Global Catalogue of Microorganisms (GCM) 10K type strain sequencing project: providing services to taxonomists for standard genome sequencing and annotation.</title>
        <authorList>
            <consortium name="The Broad Institute Genomics Platform"/>
            <consortium name="The Broad Institute Genome Sequencing Center for Infectious Disease"/>
            <person name="Wu L."/>
            <person name="Ma J."/>
        </authorList>
    </citation>
    <scope>NUCLEOTIDE SEQUENCE [LARGE SCALE GENOMIC DNA]</scope>
    <source>
        <strain evidence="3">JCM 12763</strain>
    </source>
</reference>
<protein>
    <submittedName>
        <fullName evidence="2">Uncharacterized protein</fullName>
    </submittedName>
</protein>
<feature type="region of interest" description="Disordered" evidence="1">
    <location>
        <begin position="15"/>
        <end position="41"/>
    </location>
</feature>
<accession>A0ABW1M3H1</accession>
<organism evidence="2 3">
    <name type="scientific">Streptomyces pratens</name>
    <dbReference type="NCBI Taxonomy" id="887456"/>
    <lineage>
        <taxon>Bacteria</taxon>
        <taxon>Bacillati</taxon>
        <taxon>Actinomycetota</taxon>
        <taxon>Actinomycetes</taxon>
        <taxon>Kitasatosporales</taxon>
        <taxon>Streptomycetaceae</taxon>
        <taxon>Streptomyces</taxon>
    </lineage>
</organism>